<dbReference type="AlphaFoldDB" id="A0A0L8G452"/>
<dbReference type="STRING" id="37653.A0A0L8G452"/>
<comment type="subcellular location">
    <subcellularLocation>
        <location evidence="1">Mitochondrion</location>
    </subcellularLocation>
</comment>
<sequence>MMRYVSALGRLWKSYSIPLRSPVTFSFVTSRSGFSSRSQTVLVHNITKHFRNPNFWQAGGCFLLSFSLFDLWHVSEKAPEEDRVKRLVYEARKSQKDGELLKCEKYYHEALSVVIQRHQNKEIDDNELLQARTYLFDCLANLSFSLNEFDKAEKLYKETIKGCVQAGMPADGNVILEISLKLANIYAIQDRSEEAILGFEFCINTLREKLKEGEKKEEVKKEESKKEDEWEELFKDTEALLGMCLDSYGRYLLRLSDYDKAEKMLSDSFCIAKKCLGDTHRQTLVIMTNLGVANIFKKNYALAEQLILQAIKIGEDIDAEEISALYCNLGAVYLAQMQMEKAHEACLKGMASAQRNNDSIAVRKAKTCLQKVTDHKNEKVQVSAGQARS</sequence>
<evidence type="ECO:0000256" key="5">
    <source>
        <dbReference type="ARBA" id="ARBA00022946"/>
    </source>
</evidence>
<evidence type="ECO:0000313" key="7">
    <source>
        <dbReference type="EMBL" id="KOF71822.1"/>
    </source>
</evidence>
<dbReference type="GO" id="GO:0034551">
    <property type="term" value="P:mitochondrial respiratory chain complex III assembly"/>
    <property type="evidence" value="ECO:0007669"/>
    <property type="project" value="InterPro"/>
</dbReference>
<protein>
    <recommendedName>
        <fullName evidence="8">MalT-like TPR region domain-containing protein</fullName>
    </recommendedName>
</protein>
<accession>A0A0L8G452</accession>
<dbReference type="EMBL" id="KQ423959">
    <property type="protein sequence ID" value="KOF71822.1"/>
    <property type="molecule type" value="Genomic_DNA"/>
</dbReference>
<organism evidence="7">
    <name type="scientific">Octopus bimaculoides</name>
    <name type="common">California two-spotted octopus</name>
    <dbReference type="NCBI Taxonomy" id="37653"/>
    <lineage>
        <taxon>Eukaryota</taxon>
        <taxon>Metazoa</taxon>
        <taxon>Spiralia</taxon>
        <taxon>Lophotrochozoa</taxon>
        <taxon>Mollusca</taxon>
        <taxon>Cephalopoda</taxon>
        <taxon>Coleoidea</taxon>
        <taxon>Octopodiformes</taxon>
        <taxon>Octopoda</taxon>
        <taxon>Incirrata</taxon>
        <taxon>Octopodidae</taxon>
        <taxon>Octopus</taxon>
    </lineage>
</organism>
<keyword evidence="4" id="KW-0802">TPR repeat</keyword>
<dbReference type="InterPro" id="IPR011990">
    <property type="entry name" value="TPR-like_helical_dom_sf"/>
</dbReference>
<dbReference type="Pfam" id="PF13424">
    <property type="entry name" value="TPR_12"/>
    <property type="match status" value="1"/>
</dbReference>
<keyword evidence="3" id="KW-0677">Repeat</keyword>
<dbReference type="GO" id="GO:0005743">
    <property type="term" value="C:mitochondrial inner membrane"/>
    <property type="evidence" value="ECO:0007669"/>
    <property type="project" value="TreeGrafter"/>
</dbReference>
<keyword evidence="6" id="KW-0496">Mitochondrion</keyword>
<evidence type="ECO:0000256" key="3">
    <source>
        <dbReference type="ARBA" id="ARBA00022737"/>
    </source>
</evidence>
<dbReference type="PANTHER" id="PTHR13143:SF6">
    <property type="entry name" value="TETRATRICOPEPTIDE REPEAT PROTEIN 19, MITOCHONDRIAL"/>
    <property type="match status" value="1"/>
</dbReference>
<name>A0A0L8G452_OCTBM</name>
<reference evidence="7" key="1">
    <citation type="submission" date="2015-07" db="EMBL/GenBank/DDBJ databases">
        <title>MeaNS - Measles Nucleotide Surveillance Program.</title>
        <authorList>
            <person name="Tran T."/>
            <person name="Druce J."/>
        </authorList>
    </citation>
    <scope>NUCLEOTIDE SEQUENCE</scope>
    <source>
        <strain evidence="7">UCB-OBI-ISO-001</strain>
        <tissue evidence="7">Gonad</tissue>
    </source>
</reference>
<keyword evidence="5" id="KW-0809">Transit peptide</keyword>
<dbReference type="Gene3D" id="1.25.40.10">
    <property type="entry name" value="Tetratricopeptide repeat domain"/>
    <property type="match status" value="2"/>
</dbReference>
<dbReference type="SUPFAM" id="SSF48452">
    <property type="entry name" value="TPR-like"/>
    <property type="match status" value="2"/>
</dbReference>
<dbReference type="InterPro" id="IPR040395">
    <property type="entry name" value="TTC19"/>
</dbReference>
<comment type="similarity">
    <text evidence="2">Belongs to the TTC19 family.</text>
</comment>
<proteinExistence type="inferred from homology"/>
<evidence type="ECO:0008006" key="8">
    <source>
        <dbReference type="Google" id="ProtNLM"/>
    </source>
</evidence>
<evidence type="ECO:0000256" key="4">
    <source>
        <dbReference type="ARBA" id="ARBA00022803"/>
    </source>
</evidence>
<dbReference type="OMA" id="ANTYYEM"/>
<evidence type="ECO:0000256" key="6">
    <source>
        <dbReference type="ARBA" id="ARBA00023128"/>
    </source>
</evidence>
<dbReference type="PANTHER" id="PTHR13143">
    <property type="entry name" value="TETRATRICOPEPTIDE REPEAT PROTEIN 19"/>
    <property type="match status" value="1"/>
</dbReference>
<dbReference type="OrthoDB" id="5986190at2759"/>
<evidence type="ECO:0000256" key="1">
    <source>
        <dbReference type="ARBA" id="ARBA00004173"/>
    </source>
</evidence>
<gene>
    <name evidence="7" type="ORF">OCBIM_22000423mg</name>
</gene>
<evidence type="ECO:0000256" key="2">
    <source>
        <dbReference type="ARBA" id="ARBA00008219"/>
    </source>
</evidence>
<dbReference type="KEGG" id="obi:106879250"/>